<evidence type="ECO:0000256" key="1">
    <source>
        <dbReference type="ARBA" id="ARBA00000085"/>
    </source>
</evidence>
<dbReference type="eggNOG" id="COG5000">
    <property type="taxonomic scope" value="Bacteria"/>
</dbReference>
<dbReference type="eggNOG" id="COG4936">
    <property type="taxonomic scope" value="Bacteria"/>
</dbReference>
<dbReference type="STRING" id="596151.DesfrDRAFT_2130"/>
<dbReference type="EC" id="2.7.13.3" evidence="2"/>
<dbReference type="PRINTS" id="PR00344">
    <property type="entry name" value="BCTRLSENSOR"/>
</dbReference>
<dbReference type="SUPFAM" id="SSF47384">
    <property type="entry name" value="Homodimeric domain of signal transducing histidine kinase"/>
    <property type="match status" value="1"/>
</dbReference>
<dbReference type="GO" id="GO:0000155">
    <property type="term" value="F:phosphorelay sensor kinase activity"/>
    <property type="evidence" value="ECO:0007669"/>
    <property type="project" value="InterPro"/>
</dbReference>
<dbReference type="PROSITE" id="PS50112">
    <property type="entry name" value="PAS"/>
    <property type="match status" value="1"/>
</dbReference>
<evidence type="ECO:0000256" key="3">
    <source>
        <dbReference type="ARBA" id="ARBA00022553"/>
    </source>
</evidence>
<dbReference type="NCBIfam" id="TIGR00229">
    <property type="entry name" value="sensory_box"/>
    <property type="match status" value="2"/>
</dbReference>
<dbReference type="Pfam" id="PF13426">
    <property type="entry name" value="PAS_9"/>
    <property type="match status" value="1"/>
</dbReference>
<keyword evidence="7" id="KW-0418">Kinase</keyword>
<dbReference type="InterPro" id="IPR000014">
    <property type="entry name" value="PAS"/>
</dbReference>
<dbReference type="Gene3D" id="3.30.565.10">
    <property type="entry name" value="Histidine kinase-like ATPase, C-terminal domain"/>
    <property type="match status" value="1"/>
</dbReference>
<dbReference type="SUPFAM" id="SSF55874">
    <property type="entry name" value="ATPase domain of HSP90 chaperone/DNA topoisomerase II/histidine kinase"/>
    <property type="match status" value="1"/>
</dbReference>
<dbReference type="PROSITE" id="PS50109">
    <property type="entry name" value="HIS_KIN"/>
    <property type="match status" value="1"/>
</dbReference>
<dbReference type="InterPro" id="IPR000700">
    <property type="entry name" value="PAS-assoc_C"/>
</dbReference>
<dbReference type="AlphaFoldDB" id="E1JWY1"/>
<gene>
    <name evidence="7" type="ORF">DesfrDRAFT_2130</name>
</gene>
<dbReference type="InterPro" id="IPR004358">
    <property type="entry name" value="Sig_transdc_His_kin-like_C"/>
</dbReference>
<comment type="caution">
    <text evidence="7">The sequence shown here is derived from an EMBL/GenBank/DDBJ whole genome shotgun (WGS) entry which is preliminary data.</text>
</comment>
<accession>E1JWY1</accession>
<evidence type="ECO:0000313" key="7">
    <source>
        <dbReference type="EMBL" id="EFL51185.1"/>
    </source>
</evidence>
<dbReference type="Proteomes" id="UP000006250">
    <property type="component" value="Unassembled WGS sequence"/>
</dbReference>
<dbReference type="InterPro" id="IPR036097">
    <property type="entry name" value="HisK_dim/P_sf"/>
</dbReference>
<protein>
    <recommendedName>
        <fullName evidence="2">histidine kinase</fullName>
        <ecNumber evidence="2">2.7.13.3</ecNumber>
    </recommendedName>
</protein>
<dbReference type="PANTHER" id="PTHR43065:SF42">
    <property type="entry name" value="TWO-COMPONENT SENSOR PPRA"/>
    <property type="match status" value="1"/>
</dbReference>
<dbReference type="Gene3D" id="3.30.450.20">
    <property type="entry name" value="PAS domain"/>
    <property type="match status" value="2"/>
</dbReference>
<keyword evidence="7" id="KW-0808">Transferase</keyword>
<name>E1JWY1_SOLFR</name>
<dbReference type="eggNOG" id="COG3852">
    <property type="taxonomic scope" value="Bacteria"/>
</dbReference>
<dbReference type="InterPro" id="IPR018771">
    <property type="entry name" value="PocR_dom"/>
</dbReference>
<dbReference type="Pfam" id="PF00512">
    <property type="entry name" value="HisKA"/>
    <property type="match status" value="1"/>
</dbReference>
<dbReference type="InterPro" id="IPR013656">
    <property type="entry name" value="PAS_4"/>
</dbReference>
<comment type="catalytic activity">
    <reaction evidence="1">
        <text>ATP + protein L-histidine = ADP + protein N-phospho-L-histidine.</text>
        <dbReference type="EC" id="2.7.13.3"/>
    </reaction>
</comment>
<reference evidence="7 8" key="1">
    <citation type="submission" date="2010-08" db="EMBL/GenBank/DDBJ databases">
        <title>The draft genome of Desulfovibrio fructosovorans JJ.</title>
        <authorList>
            <consortium name="US DOE Joint Genome Institute (JGI-PGF)"/>
            <person name="Lucas S."/>
            <person name="Copeland A."/>
            <person name="Lapidus A."/>
            <person name="Cheng J.-F."/>
            <person name="Bruce D."/>
            <person name="Goodwin L."/>
            <person name="Pitluck S."/>
            <person name="Land M.L."/>
            <person name="Hauser L."/>
            <person name="Chang Y.-J."/>
            <person name="Jeffries C."/>
            <person name="Wall J.D."/>
            <person name="Stahl D.A."/>
            <person name="Arkin A.P."/>
            <person name="Dehal P."/>
            <person name="Stolyar S.M."/>
            <person name="Hazen T.C."/>
            <person name="Woyke T.J."/>
        </authorList>
    </citation>
    <scope>NUCLEOTIDE SEQUENCE [LARGE SCALE GENOMIC DNA]</scope>
    <source>
        <strain evidence="7 8">JJ</strain>
    </source>
</reference>
<dbReference type="PROSITE" id="PS50113">
    <property type="entry name" value="PAC"/>
    <property type="match status" value="1"/>
</dbReference>
<dbReference type="PANTHER" id="PTHR43065">
    <property type="entry name" value="SENSOR HISTIDINE KINASE"/>
    <property type="match status" value="1"/>
</dbReference>
<dbReference type="EMBL" id="AECZ01000012">
    <property type="protein sequence ID" value="EFL51185.1"/>
    <property type="molecule type" value="Genomic_DNA"/>
</dbReference>
<dbReference type="InterPro" id="IPR003594">
    <property type="entry name" value="HATPase_dom"/>
</dbReference>
<dbReference type="Gene3D" id="1.10.287.130">
    <property type="match status" value="1"/>
</dbReference>
<evidence type="ECO:0000313" key="8">
    <source>
        <dbReference type="Proteomes" id="UP000006250"/>
    </source>
</evidence>
<keyword evidence="8" id="KW-1185">Reference proteome</keyword>
<dbReference type="OrthoDB" id="9806821at2"/>
<dbReference type="Pfam" id="PF10114">
    <property type="entry name" value="PocR"/>
    <property type="match status" value="1"/>
</dbReference>
<dbReference type="Pfam" id="PF08448">
    <property type="entry name" value="PAS_4"/>
    <property type="match status" value="1"/>
</dbReference>
<evidence type="ECO:0000256" key="2">
    <source>
        <dbReference type="ARBA" id="ARBA00012438"/>
    </source>
</evidence>
<proteinExistence type="predicted"/>
<dbReference type="InterPro" id="IPR005467">
    <property type="entry name" value="His_kinase_dom"/>
</dbReference>
<organism evidence="7 8">
    <name type="scientific">Solidesulfovibrio fructosivorans JJ]</name>
    <dbReference type="NCBI Taxonomy" id="596151"/>
    <lineage>
        <taxon>Bacteria</taxon>
        <taxon>Pseudomonadati</taxon>
        <taxon>Thermodesulfobacteriota</taxon>
        <taxon>Desulfovibrionia</taxon>
        <taxon>Desulfovibrionales</taxon>
        <taxon>Desulfovibrionaceae</taxon>
        <taxon>Solidesulfovibrio</taxon>
    </lineage>
</organism>
<feature type="domain" description="PAC" evidence="6">
    <location>
        <begin position="121"/>
        <end position="173"/>
    </location>
</feature>
<evidence type="ECO:0000259" key="5">
    <source>
        <dbReference type="PROSITE" id="PS50112"/>
    </source>
</evidence>
<dbReference type="SMART" id="SM00388">
    <property type="entry name" value="HisKA"/>
    <property type="match status" value="1"/>
</dbReference>
<evidence type="ECO:0000259" key="4">
    <source>
        <dbReference type="PROSITE" id="PS50109"/>
    </source>
</evidence>
<dbReference type="RefSeq" id="WP_005993697.1">
    <property type="nucleotide sequence ID" value="NZ_AECZ01000012.1"/>
</dbReference>
<evidence type="ECO:0000259" key="6">
    <source>
        <dbReference type="PROSITE" id="PS50113"/>
    </source>
</evidence>
<dbReference type="SMART" id="SM00387">
    <property type="entry name" value="HATPase_c"/>
    <property type="match status" value="1"/>
</dbReference>
<sequence length="761" mass="83844">MADINKTKKQLLYELGQARQRISILESMLPEAISKEKAQEGRIGERSGEYLRSVVRTIPDLVWLKDPDGIYLACNAAFESFFGAKECEIVGKTDHDFVSKELADFFLEHDRKAMEAGKSSINEEWLTFAGTGKSGLFETIKTPMLDPNGNVIGILGVSRDVTERKNVSTALEERLAALTKPLDDSGEVTFENLFNIKDIQQLQDEFALATGVASIITRPDGTPITKPSNFCRLCNDIIRKTEKGLRNCYKSDAVLGKLKKDGPTIQPCMSGGLWDAGAGISVGGRHVANWLIGQVRDESQTEEKIRAYAREIGAQEEDMALAFSEVKSMPLEQFERISRVLFTIANKISSIAYQNLQQARYINALKLAESELATTRNYLSNIIDSMPSVLIGVDTGCKITQWNVKASKTTRQDSHEVLGKRIDEVLPRLSCELERIEEAMRTRTAISDSLQTVVNGGKIYEDIVIYPLVANGINGAVMLINDVTDRIRLEQMMVQSEKMASVGGLAAGMAHEINNPLSSILQAAQVCLMQVNPESASNKNVAETCGCTMEAVHCYLEERRVLKFLDGIHEAGKRAAGIVSSMLEFSRKSELHRAPTNIHDILDKSVKLAATDYDLKKKYDFRHITIERYYEPGLPLINCNRTEIEQVILNLLKNAAQAIAGQSQHEKVPTISLRTRRTASAVRIEVSDNGPGMTEAVRRRVFEPFFTTKEVGEGTGLGLSVAYFIVTSNHDGSISVESEPGKGATFIVELPLSEGGGGVPG</sequence>
<feature type="domain" description="Histidine kinase" evidence="4">
    <location>
        <begin position="508"/>
        <end position="754"/>
    </location>
</feature>
<dbReference type="CDD" id="cd00082">
    <property type="entry name" value="HisKA"/>
    <property type="match status" value="1"/>
</dbReference>
<dbReference type="Pfam" id="PF02518">
    <property type="entry name" value="HATPase_c"/>
    <property type="match status" value="1"/>
</dbReference>
<dbReference type="SMART" id="SM00091">
    <property type="entry name" value="PAS"/>
    <property type="match status" value="2"/>
</dbReference>
<dbReference type="CDD" id="cd00130">
    <property type="entry name" value="PAS"/>
    <property type="match status" value="2"/>
</dbReference>
<dbReference type="InterPro" id="IPR003661">
    <property type="entry name" value="HisK_dim/P_dom"/>
</dbReference>
<dbReference type="SUPFAM" id="SSF55785">
    <property type="entry name" value="PYP-like sensor domain (PAS domain)"/>
    <property type="match status" value="2"/>
</dbReference>
<dbReference type="InterPro" id="IPR035965">
    <property type="entry name" value="PAS-like_dom_sf"/>
</dbReference>
<dbReference type="InterPro" id="IPR036890">
    <property type="entry name" value="HATPase_C_sf"/>
</dbReference>
<feature type="domain" description="PAS" evidence="5">
    <location>
        <begin position="47"/>
        <end position="117"/>
    </location>
</feature>
<keyword evidence="3" id="KW-0597">Phosphoprotein</keyword>